<evidence type="ECO:0000259" key="4">
    <source>
        <dbReference type="Pfam" id="PF14159"/>
    </source>
</evidence>
<dbReference type="Proteomes" id="UP001525890">
    <property type="component" value="Unassembled WGS sequence"/>
</dbReference>
<reference evidence="5 6" key="1">
    <citation type="journal article" date="2022" name="Front. Microbiol.">
        <title>High genomic differentiation and limited gene flow indicate recent cryptic speciation within the genus Laspinema (cyanobacteria).</title>
        <authorList>
            <person name="Stanojkovic A."/>
            <person name="Skoupy S."/>
            <person name="Skaloud P."/>
            <person name="Dvorak P."/>
        </authorList>
    </citation>
    <scope>NUCLEOTIDE SEQUENCE [LARGE SCALE GENOMIC DNA]</scope>
    <source>
        <strain evidence="5 6">D2a</strain>
    </source>
</reference>
<keyword evidence="3" id="KW-1133">Transmembrane helix</keyword>
<dbReference type="PANTHER" id="PTHR33222:SF4">
    <property type="entry name" value="PROTEIN CURVATURE THYLAKOID 1A, CHLOROPLASTIC"/>
    <property type="match status" value="1"/>
</dbReference>
<accession>A0ABT2MWC0</accession>
<feature type="transmembrane region" description="Helical" evidence="3">
    <location>
        <begin position="79"/>
        <end position="99"/>
    </location>
</feature>
<feature type="coiled-coil region" evidence="2">
    <location>
        <begin position="8"/>
        <end position="35"/>
    </location>
</feature>
<evidence type="ECO:0000313" key="5">
    <source>
        <dbReference type="EMBL" id="MCT7969038.1"/>
    </source>
</evidence>
<evidence type="ECO:0000256" key="2">
    <source>
        <dbReference type="SAM" id="Coils"/>
    </source>
</evidence>
<proteinExistence type="predicted"/>
<evidence type="ECO:0000256" key="1">
    <source>
        <dbReference type="ARBA" id="ARBA00004141"/>
    </source>
</evidence>
<name>A0ABT2MWC0_9CYAN</name>
<comment type="subcellular location">
    <subcellularLocation>
        <location evidence="1">Membrane</location>
        <topology evidence="1">Multi-pass membrane protein</topology>
    </subcellularLocation>
</comment>
<keyword evidence="3" id="KW-0812">Transmembrane</keyword>
<dbReference type="RefSeq" id="WP_368008515.1">
    <property type="nucleotide sequence ID" value="NZ_JAMXFF010000041.1"/>
</dbReference>
<organism evidence="5 6">
    <name type="scientific">Laspinema palackyanum D2a</name>
    <dbReference type="NCBI Taxonomy" id="2953684"/>
    <lineage>
        <taxon>Bacteria</taxon>
        <taxon>Bacillati</taxon>
        <taxon>Cyanobacteriota</taxon>
        <taxon>Cyanophyceae</taxon>
        <taxon>Oscillatoriophycideae</taxon>
        <taxon>Oscillatoriales</taxon>
        <taxon>Laspinemataceae</taxon>
        <taxon>Laspinema</taxon>
        <taxon>Laspinema palackyanum</taxon>
    </lineage>
</organism>
<dbReference type="PANTHER" id="PTHR33222">
    <property type="match status" value="1"/>
</dbReference>
<keyword evidence="6" id="KW-1185">Reference proteome</keyword>
<protein>
    <submittedName>
        <fullName evidence="5">CAAD domain-containing protein</fullName>
    </submittedName>
</protein>
<dbReference type="InterPro" id="IPR025564">
    <property type="entry name" value="CAAD_dom"/>
</dbReference>
<dbReference type="Pfam" id="PF14159">
    <property type="entry name" value="CAAD"/>
    <property type="match status" value="1"/>
</dbReference>
<feature type="domain" description="Cyanobacterial aminoacyl-tRNA synthetase CAAD" evidence="4">
    <location>
        <begin position="67"/>
        <end position="150"/>
    </location>
</feature>
<feature type="transmembrane region" description="Helical" evidence="3">
    <location>
        <begin position="105"/>
        <end position="125"/>
    </location>
</feature>
<comment type="caution">
    <text evidence="5">The sequence shown here is derived from an EMBL/GenBank/DDBJ whole genome shotgun (WGS) entry which is preliminary data.</text>
</comment>
<dbReference type="InterPro" id="IPR033344">
    <property type="entry name" value="CURT1"/>
</dbReference>
<evidence type="ECO:0000313" key="6">
    <source>
        <dbReference type="Proteomes" id="UP001525890"/>
    </source>
</evidence>
<keyword evidence="2" id="KW-0175">Coiled coil</keyword>
<evidence type="ECO:0000256" key="3">
    <source>
        <dbReference type="SAM" id="Phobius"/>
    </source>
</evidence>
<dbReference type="EMBL" id="JAMXFF010000041">
    <property type="protein sequence ID" value="MCT7969038.1"/>
    <property type="molecule type" value="Genomic_DNA"/>
</dbReference>
<keyword evidence="3" id="KW-0472">Membrane</keyword>
<gene>
    <name evidence="5" type="ORF">NG799_22250</name>
</gene>
<sequence>MNPQTETKAISREKSAQLADEAEQLRIEINAAEAGALAPFSPVTQEPSRFEEIVDSVTGILGDLPLYVTSFVSEYQRPIVTVGLFLSALVTVRVILAVVDAVNGIPLLAPFFEFVGIGYSGWFVYRYLLRASNRQELVQDISAIKDQVVGHHST</sequence>